<sequence>MARRQANGRVRIGIANRFHARLAALSGATPELTRPPEPRDIGSIPRGRDLARGRFRMAGHMIDSDPERIWDQPPPDRYFAHELHGFGWLDDLAAAADAAARETAARAVMAWIARFGRGSGPGWTPAVTGRRVMRWIDHSAMILDKATPGQSAAFRRSLAQQTVFLSRRARSAPPGLPRLTALCALIHAGLSLSGMDRHVARAADAVGQDCARQIDAEGGIASRNPEELLNAFALLTRAATDLREAGFTPATQHLSAIERIAPTLRALRHADGALARFHGGGSGAEGRLDLALSLAGGRAMTARGLAMGYARLAAGRSTVIVDAARPPMGRQSVNAHASTLALELTSGRRPLIVNCGSGARFGADWRRAARATAAHSTLAIEGYSSSRLAAGARAELAEIPDQVWAQPESDPQGQTLTAGHNGYVPTHGLTHVRTLHLAGDGRTLTGEDTLGAMSVADRRRFETVMERIGHRGVPFALHFHLHPDVEATADASGLRVTLRLKSGETWIFSHDGTAEMSLRPSVYLDERLPEPRASRQIVLSGTLQDYAMTLGWTLAKSQDTPTAIRDILRDDDPDPFA</sequence>
<dbReference type="RefSeq" id="WP_245873044.1">
    <property type="nucleotide sequence ID" value="NZ_PRDS01000001.1"/>
</dbReference>
<dbReference type="Gene3D" id="2.70.98.70">
    <property type="match status" value="1"/>
</dbReference>
<proteinExistence type="predicted"/>
<dbReference type="InterPro" id="IPR012480">
    <property type="entry name" value="Hepar_II_III_C"/>
</dbReference>
<evidence type="ECO:0000313" key="5">
    <source>
        <dbReference type="Proteomes" id="UP000239736"/>
    </source>
</evidence>
<evidence type="ECO:0000313" key="4">
    <source>
        <dbReference type="EMBL" id="PPB82576.1"/>
    </source>
</evidence>
<dbReference type="Gene3D" id="1.50.10.100">
    <property type="entry name" value="Chondroitin AC/alginate lyase"/>
    <property type="match status" value="1"/>
</dbReference>
<evidence type="ECO:0000256" key="2">
    <source>
        <dbReference type="SAM" id="MobiDB-lite"/>
    </source>
</evidence>
<dbReference type="EMBL" id="PRDS01000001">
    <property type="protein sequence ID" value="PPB82576.1"/>
    <property type="molecule type" value="Genomic_DNA"/>
</dbReference>
<reference evidence="4 5" key="1">
    <citation type="submission" date="2018-01" db="EMBL/GenBank/DDBJ databases">
        <title>Genomic Encyclopedia of Archaeal and Bacterial Type Strains, Phase II (KMG-II): from individual species to whole genera.</title>
        <authorList>
            <person name="Goeker M."/>
        </authorList>
    </citation>
    <scope>NUCLEOTIDE SEQUENCE [LARGE SCALE GENOMIC DNA]</scope>
    <source>
        <strain evidence="4 5">DSM 12048</strain>
    </source>
</reference>
<feature type="domain" description="Heparinase II/III-like C-terminal" evidence="3">
    <location>
        <begin position="301"/>
        <end position="553"/>
    </location>
</feature>
<protein>
    <submittedName>
        <fullName evidence="4">Putative heparinase superfamily protein</fullName>
    </submittedName>
</protein>
<accession>A0A2S5JM36</accession>
<comment type="subcellular location">
    <subcellularLocation>
        <location evidence="1">Cell envelope</location>
    </subcellularLocation>
</comment>
<feature type="compositionally biased region" description="Basic and acidic residues" evidence="2">
    <location>
        <begin position="34"/>
        <end position="47"/>
    </location>
</feature>
<dbReference type="Pfam" id="PF07940">
    <property type="entry name" value="Hepar_II_III_C"/>
    <property type="match status" value="1"/>
</dbReference>
<dbReference type="InterPro" id="IPR008929">
    <property type="entry name" value="Chondroitin_lyas"/>
</dbReference>
<name>A0A2S5JM36_9RHOB</name>
<dbReference type="GO" id="GO:0016829">
    <property type="term" value="F:lyase activity"/>
    <property type="evidence" value="ECO:0007669"/>
    <property type="project" value="InterPro"/>
</dbReference>
<feature type="region of interest" description="Disordered" evidence="2">
    <location>
        <begin position="27"/>
        <end position="47"/>
    </location>
</feature>
<keyword evidence="5" id="KW-1185">Reference proteome</keyword>
<comment type="caution">
    <text evidence="4">The sequence shown here is derived from an EMBL/GenBank/DDBJ whole genome shotgun (WGS) entry which is preliminary data.</text>
</comment>
<gene>
    <name evidence="4" type="ORF">LV82_00514</name>
</gene>
<evidence type="ECO:0000259" key="3">
    <source>
        <dbReference type="Pfam" id="PF07940"/>
    </source>
</evidence>
<dbReference type="Proteomes" id="UP000239736">
    <property type="component" value="Unassembled WGS sequence"/>
</dbReference>
<dbReference type="AlphaFoldDB" id="A0A2S5JM36"/>
<dbReference type="GO" id="GO:0030313">
    <property type="term" value="C:cell envelope"/>
    <property type="evidence" value="ECO:0007669"/>
    <property type="project" value="UniProtKB-SubCell"/>
</dbReference>
<organism evidence="4 5">
    <name type="scientific">Albidovulum inexpectatum</name>
    <dbReference type="NCBI Taxonomy" id="196587"/>
    <lineage>
        <taxon>Bacteria</taxon>
        <taxon>Pseudomonadati</taxon>
        <taxon>Pseudomonadota</taxon>
        <taxon>Alphaproteobacteria</taxon>
        <taxon>Rhodobacterales</taxon>
        <taxon>Paracoccaceae</taxon>
        <taxon>Albidovulum</taxon>
    </lineage>
</organism>
<evidence type="ECO:0000256" key="1">
    <source>
        <dbReference type="ARBA" id="ARBA00004196"/>
    </source>
</evidence>